<keyword evidence="1" id="KW-0732">Signal</keyword>
<dbReference type="EMBL" id="JBHUJB010000028">
    <property type="protein sequence ID" value="MFD2158533.1"/>
    <property type="molecule type" value="Genomic_DNA"/>
</dbReference>
<feature type="chain" id="PRO_5045497894" evidence="1">
    <location>
        <begin position="23"/>
        <end position="401"/>
    </location>
</feature>
<evidence type="ECO:0000313" key="2">
    <source>
        <dbReference type="EMBL" id="MFD2158533.1"/>
    </source>
</evidence>
<protein>
    <submittedName>
        <fullName evidence="2">Uncharacterized protein</fullName>
    </submittedName>
</protein>
<evidence type="ECO:0000313" key="3">
    <source>
        <dbReference type="Proteomes" id="UP001597389"/>
    </source>
</evidence>
<keyword evidence="3" id="KW-1185">Reference proteome</keyword>
<dbReference type="RefSeq" id="WP_377177764.1">
    <property type="nucleotide sequence ID" value="NZ_JBHUJB010000028.1"/>
</dbReference>
<gene>
    <name evidence="2" type="ORF">ACFSW8_06460</name>
</gene>
<accession>A0ABW4Z961</accession>
<sequence length="401" mass="43259">MKKLVSILSTLCATSLLPTAEAQVNYNGDLILEVRLADMAANPNPTDLIEGWSAFIHEVASNDPNSLEISGVGTSNYAVGSGLWFGLFAMNNDGTGHDLVASTVVGAKPTAEITFTSKDTNSDPANPRTRADVPFGVSVKVVNLSDDALLSNLENGETFAPSTKVMKLSLVTKDESGAAMDNGVADYLSTESAEFNLTQVVSSTDTSVTHSADEIFTHLTSPEGTRGIRGTETIDTYVMVNEDEANPDWLIRNSASIRILPTAYASDFDYDGAEKVLKDGDVLDATPSQISVWGYQLYPGSKTKVTIYRDAGGVAQLIYESDEHVVDVDDVQNQRFVLGKELYESAMDQDGVNYTVILETTTVLDYDETLGASTWIELNRVSFSLDREVLVNGIMVTGENN</sequence>
<organism evidence="2 3">
    <name type="scientific">Rubritalea tangerina</name>
    <dbReference type="NCBI Taxonomy" id="430798"/>
    <lineage>
        <taxon>Bacteria</taxon>
        <taxon>Pseudomonadati</taxon>
        <taxon>Verrucomicrobiota</taxon>
        <taxon>Verrucomicrobiia</taxon>
        <taxon>Verrucomicrobiales</taxon>
        <taxon>Rubritaleaceae</taxon>
        <taxon>Rubritalea</taxon>
    </lineage>
</organism>
<proteinExistence type="predicted"/>
<comment type="caution">
    <text evidence="2">The sequence shown here is derived from an EMBL/GenBank/DDBJ whole genome shotgun (WGS) entry which is preliminary data.</text>
</comment>
<evidence type="ECO:0000256" key="1">
    <source>
        <dbReference type="SAM" id="SignalP"/>
    </source>
</evidence>
<reference evidence="3" key="1">
    <citation type="journal article" date="2019" name="Int. J. Syst. Evol. Microbiol.">
        <title>The Global Catalogue of Microorganisms (GCM) 10K type strain sequencing project: providing services to taxonomists for standard genome sequencing and annotation.</title>
        <authorList>
            <consortium name="The Broad Institute Genomics Platform"/>
            <consortium name="The Broad Institute Genome Sequencing Center for Infectious Disease"/>
            <person name="Wu L."/>
            <person name="Ma J."/>
        </authorList>
    </citation>
    <scope>NUCLEOTIDE SEQUENCE [LARGE SCALE GENOMIC DNA]</scope>
    <source>
        <strain evidence="3">CCUG 57942</strain>
    </source>
</reference>
<feature type="signal peptide" evidence="1">
    <location>
        <begin position="1"/>
        <end position="22"/>
    </location>
</feature>
<name>A0ABW4Z961_9BACT</name>
<dbReference type="Proteomes" id="UP001597389">
    <property type="component" value="Unassembled WGS sequence"/>
</dbReference>